<dbReference type="STRING" id="1480694.DC28_13035"/>
<feature type="transmembrane region" description="Helical" evidence="6">
    <location>
        <begin position="277"/>
        <end position="298"/>
    </location>
</feature>
<dbReference type="PANTHER" id="PTHR30619:SF7">
    <property type="entry name" value="BETA-LACTAMASE DOMAIN PROTEIN"/>
    <property type="match status" value="1"/>
</dbReference>
<dbReference type="InterPro" id="IPR004477">
    <property type="entry name" value="ComEC_N"/>
</dbReference>
<dbReference type="PANTHER" id="PTHR30619">
    <property type="entry name" value="DNA INTERNALIZATION/COMPETENCE PROTEIN COMEC/REC2"/>
    <property type="match status" value="1"/>
</dbReference>
<protein>
    <recommendedName>
        <fullName evidence="7">ComEC/Rec2-related protein domain-containing protein</fullName>
    </recommendedName>
</protein>
<dbReference type="AlphaFoldDB" id="A0A098QTM2"/>
<comment type="subcellular location">
    <subcellularLocation>
        <location evidence="1">Cell membrane</location>
        <topology evidence="1">Multi-pass membrane protein</topology>
    </subcellularLocation>
</comment>
<evidence type="ECO:0000256" key="2">
    <source>
        <dbReference type="ARBA" id="ARBA00022475"/>
    </source>
</evidence>
<evidence type="ECO:0000259" key="7">
    <source>
        <dbReference type="Pfam" id="PF03772"/>
    </source>
</evidence>
<feature type="transmembrane region" description="Helical" evidence="6">
    <location>
        <begin position="470"/>
        <end position="488"/>
    </location>
</feature>
<dbReference type="eggNOG" id="COG0658">
    <property type="taxonomic scope" value="Bacteria"/>
</dbReference>
<feature type="transmembrane region" description="Helical" evidence="6">
    <location>
        <begin position="335"/>
        <end position="360"/>
    </location>
</feature>
<evidence type="ECO:0000256" key="3">
    <source>
        <dbReference type="ARBA" id="ARBA00022692"/>
    </source>
</evidence>
<gene>
    <name evidence="8" type="ORF">DC28_13035</name>
</gene>
<evidence type="ECO:0000256" key="6">
    <source>
        <dbReference type="SAM" id="Phobius"/>
    </source>
</evidence>
<keyword evidence="9" id="KW-1185">Reference proteome</keyword>
<dbReference type="EMBL" id="JNUP01000070">
    <property type="protein sequence ID" value="KGE71084.1"/>
    <property type="molecule type" value="Genomic_DNA"/>
</dbReference>
<evidence type="ECO:0000256" key="4">
    <source>
        <dbReference type="ARBA" id="ARBA00022989"/>
    </source>
</evidence>
<dbReference type="GO" id="GO:0005886">
    <property type="term" value="C:plasma membrane"/>
    <property type="evidence" value="ECO:0007669"/>
    <property type="project" value="UniProtKB-SubCell"/>
</dbReference>
<feature type="transmembrane region" description="Helical" evidence="6">
    <location>
        <begin position="21"/>
        <end position="43"/>
    </location>
</feature>
<comment type="caution">
    <text evidence="8">The sequence shown here is derived from an EMBL/GenBank/DDBJ whole genome shotgun (WGS) entry which is preliminary data.</text>
</comment>
<sequence length="541" mass="59763">MGGAVVYLVSPGVPRLALPGVYNLGFLQFWAGICLCSSLVTILGFQAPIILLICFSVLVLILLSLVYIPARCRVLSWTRLPRFRRGMVTVLLMVALLGPLLSQIPFLTLWSQRSACPPAVLEEISRYDSGVVLGGRVMQYGTYRLAVVTSVENPQGVRLWAATPWVGEITARKQESRITSPAKGGSIFMRIRMACSSLIRRSFSGADTPEAGVSRLRAQDFLAAVLLGDRTRVHPELELLFRQAGVLHVLALSGFHLGLLSSLLLRLGRGFAQRSLFCSRLISLCMMILVGGFCFIALPGPGLFRAGLMFVLTELWFFLRIPIPGDGVFFISMGVLLVLNPWFLLDWGFYLSFLALWGIIKSQAVASRLLVRISGRHLAGYLAPGLSAVWWTIPFFLAVGGEISLNGIILSPILGILLGVWIYGGLLVLLTAWALPMPSWFMVLFSRLEEVTETVLLRGRLIPPVNLEGWPLRVIVGVMWLGCTLLLWNRQSWYPRHQYDSIQLTPGAFTIHPRAGTVHEKAIRSKLHGRSRSEAEDCGSP</sequence>
<feature type="transmembrane region" description="Helical" evidence="6">
    <location>
        <begin position="380"/>
        <end position="401"/>
    </location>
</feature>
<feature type="transmembrane region" description="Helical" evidence="6">
    <location>
        <begin position="245"/>
        <end position="265"/>
    </location>
</feature>
<feature type="transmembrane region" description="Helical" evidence="6">
    <location>
        <begin position="49"/>
        <end position="68"/>
    </location>
</feature>
<dbReference type="Proteomes" id="UP000029692">
    <property type="component" value="Unassembled WGS sequence"/>
</dbReference>
<feature type="transmembrane region" description="Helical" evidence="6">
    <location>
        <begin position="413"/>
        <end position="435"/>
    </location>
</feature>
<dbReference type="InterPro" id="IPR052159">
    <property type="entry name" value="Competence_DNA_uptake"/>
</dbReference>
<proteinExistence type="predicted"/>
<feature type="domain" description="ComEC/Rec2-related protein" evidence="7">
    <location>
        <begin position="226"/>
        <end position="489"/>
    </location>
</feature>
<accession>A0A098QTM2</accession>
<evidence type="ECO:0000313" key="9">
    <source>
        <dbReference type="Proteomes" id="UP000029692"/>
    </source>
</evidence>
<dbReference type="Pfam" id="PF03772">
    <property type="entry name" value="Competence"/>
    <property type="match status" value="1"/>
</dbReference>
<feature type="transmembrane region" description="Helical" evidence="6">
    <location>
        <begin position="88"/>
        <end position="110"/>
    </location>
</feature>
<keyword evidence="2" id="KW-1003">Cell membrane</keyword>
<keyword evidence="4 6" id="KW-1133">Transmembrane helix</keyword>
<evidence type="ECO:0000256" key="1">
    <source>
        <dbReference type="ARBA" id="ARBA00004651"/>
    </source>
</evidence>
<keyword evidence="3 6" id="KW-0812">Transmembrane</keyword>
<reference evidence="8 9" key="1">
    <citation type="submission" date="2014-05" db="EMBL/GenBank/DDBJ databases">
        <title>De novo Genome Sequence of Spirocheata sp.</title>
        <authorList>
            <person name="Shivani Y."/>
            <person name="Subhash Y."/>
            <person name="Tushar L."/>
            <person name="Sasikala C."/>
            <person name="Ramana C.V."/>
        </authorList>
    </citation>
    <scope>NUCLEOTIDE SEQUENCE [LARGE SCALE GENOMIC DNA]</scope>
    <source>
        <strain evidence="8 9">JC230</strain>
    </source>
</reference>
<evidence type="ECO:0000256" key="5">
    <source>
        <dbReference type="ARBA" id="ARBA00023136"/>
    </source>
</evidence>
<keyword evidence="5 6" id="KW-0472">Membrane</keyword>
<organism evidence="8 9">
    <name type="scientific">Spirochaeta lutea</name>
    <dbReference type="NCBI Taxonomy" id="1480694"/>
    <lineage>
        <taxon>Bacteria</taxon>
        <taxon>Pseudomonadati</taxon>
        <taxon>Spirochaetota</taxon>
        <taxon>Spirochaetia</taxon>
        <taxon>Spirochaetales</taxon>
        <taxon>Spirochaetaceae</taxon>
        <taxon>Spirochaeta</taxon>
    </lineage>
</organism>
<evidence type="ECO:0000313" key="8">
    <source>
        <dbReference type="EMBL" id="KGE71084.1"/>
    </source>
</evidence>
<name>A0A098QTM2_9SPIO</name>